<evidence type="ECO:0000259" key="7">
    <source>
        <dbReference type="PROSITE" id="PS50089"/>
    </source>
</evidence>
<keyword evidence="6" id="KW-1133">Transmembrane helix</keyword>
<dbReference type="InterPro" id="IPR052788">
    <property type="entry name" value="RING-type_E3_ligase_ATL"/>
</dbReference>
<feature type="transmembrane region" description="Helical" evidence="6">
    <location>
        <begin position="122"/>
        <end position="144"/>
    </location>
</feature>
<keyword evidence="6" id="KW-0472">Membrane</keyword>
<dbReference type="SUPFAM" id="SSF57850">
    <property type="entry name" value="RING/U-box"/>
    <property type="match status" value="1"/>
</dbReference>
<feature type="transmembrane region" description="Helical" evidence="6">
    <location>
        <begin position="156"/>
        <end position="180"/>
    </location>
</feature>
<dbReference type="PANTHER" id="PTHR45798">
    <property type="entry name" value="RING-H2 FINGER PROTEIN ATL61-RELATED-RELATED"/>
    <property type="match status" value="1"/>
</dbReference>
<evidence type="ECO:0000256" key="2">
    <source>
        <dbReference type="ARBA" id="ARBA00022771"/>
    </source>
</evidence>
<dbReference type="EMBL" id="CAXAMN010003991">
    <property type="protein sequence ID" value="CAK9007146.1"/>
    <property type="molecule type" value="Genomic_DNA"/>
</dbReference>
<dbReference type="PROSITE" id="PS50089">
    <property type="entry name" value="ZF_RING_2"/>
    <property type="match status" value="1"/>
</dbReference>
<dbReference type="InterPro" id="IPR001841">
    <property type="entry name" value="Znf_RING"/>
</dbReference>
<dbReference type="Proteomes" id="UP001642484">
    <property type="component" value="Unassembled WGS sequence"/>
</dbReference>
<evidence type="ECO:0000256" key="6">
    <source>
        <dbReference type="SAM" id="Phobius"/>
    </source>
</evidence>
<dbReference type="Pfam" id="PF13639">
    <property type="entry name" value="zf-RING_2"/>
    <property type="match status" value="1"/>
</dbReference>
<accession>A0ABP0IYG6</accession>
<feature type="domain" description="RING-type" evidence="7">
    <location>
        <begin position="269"/>
        <end position="309"/>
    </location>
</feature>
<evidence type="ECO:0000313" key="9">
    <source>
        <dbReference type="Proteomes" id="UP001642484"/>
    </source>
</evidence>
<dbReference type="Gene3D" id="3.30.40.10">
    <property type="entry name" value="Zinc/RING finger domain, C3HC4 (zinc finger)"/>
    <property type="match status" value="1"/>
</dbReference>
<organism evidence="8 9">
    <name type="scientific">Durusdinium trenchii</name>
    <dbReference type="NCBI Taxonomy" id="1381693"/>
    <lineage>
        <taxon>Eukaryota</taxon>
        <taxon>Sar</taxon>
        <taxon>Alveolata</taxon>
        <taxon>Dinophyceae</taxon>
        <taxon>Suessiales</taxon>
        <taxon>Symbiodiniaceae</taxon>
        <taxon>Durusdinium</taxon>
    </lineage>
</organism>
<feature type="transmembrane region" description="Helical" evidence="6">
    <location>
        <begin position="200"/>
        <end position="222"/>
    </location>
</feature>
<dbReference type="SMART" id="SM00184">
    <property type="entry name" value="RING"/>
    <property type="match status" value="1"/>
</dbReference>
<comment type="caution">
    <text evidence="8">The sequence shown here is derived from an EMBL/GenBank/DDBJ whole genome shotgun (WGS) entry which is preliminary data.</text>
</comment>
<keyword evidence="3" id="KW-0862">Zinc</keyword>
<evidence type="ECO:0000256" key="1">
    <source>
        <dbReference type="ARBA" id="ARBA00022723"/>
    </source>
</evidence>
<keyword evidence="1" id="KW-0479">Metal-binding</keyword>
<name>A0ABP0IYG6_9DINO</name>
<feature type="transmembrane region" description="Helical" evidence="6">
    <location>
        <begin position="80"/>
        <end position="102"/>
    </location>
</feature>
<keyword evidence="9" id="KW-1185">Reference proteome</keyword>
<keyword evidence="6" id="KW-0812">Transmembrane</keyword>
<gene>
    <name evidence="8" type="ORF">CCMP2556_LOCUS8713</name>
</gene>
<dbReference type="PANTHER" id="PTHR45798:SF97">
    <property type="entry name" value="ALCOHOL-SENSITIVE RING FINGER PROTEIN 1"/>
    <property type="match status" value="1"/>
</dbReference>
<reference evidence="8 9" key="1">
    <citation type="submission" date="2024-02" db="EMBL/GenBank/DDBJ databases">
        <authorList>
            <person name="Chen Y."/>
            <person name="Shah S."/>
            <person name="Dougan E. K."/>
            <person name="Thang M."/>
            <person name="Chan C."/>
        </authorList>
    </citation>
    <scope>NUCLEOTIDE SEQUENCE [LARGE SCALE GENOMIC DNA]</scope>
</reference>
<evidence type="ECO:0000256" key="5">
    <source>
        <dbReference type="SAM" id="MobiDB-lite"/>
    </source>
</evidence>
<proteinExistence type="predicted"/>
<sequence>MTEPSGTRQASQPSLFTRSASAIISGGGVVTASTDDDGRERGRSGASLLERQRSRRQVNSSQVQDRLRREAIQNIMNSPAVILFTLASLAICAGSVAMFFFFVRAVYATLFYHNEPCDQPLLKMYVICSLAMGTFTSRLSQWVVRNLQSQQRSTRTVWLCSTLVAMVPGWIVLYWGYSLIQKCHTCQTTNPILFSHLKSYIYFQIVAAMTYLVVCVPALSFAHRFLLLMQQINMGEGMKGCADKIKDLPKVANNAPELRDPDDGSLMECCICLTSFASQKVVRTPCGHYFHEHCLSHWCQAHVSCPLCKSLVADPENPGEMSATNSSSS</sequence>
<protein>
    <recommendedName>
        <fullName evidence="7">RING-type domain-containing protein</fullName>
    </recommendedName>
</protein>
<feature type="region of interest" description="Disordered" evidence="5">
    <location>
        <begin position="27"/>
        <end position="63"/>
    </location>
</feature>
<evidence type="ECO:0000313" key="8">
    <source>
        <dbReference type="EMBL" id="CAK9007146.1"/>
    </source>
</evidence>
<evidence type="ECO:0000256" key="4">
    <source>
        <dbReference type="PROSITE-ProRule" id="PRU00175"/>
    </source>
</evidence>
<dbReference type="InterPro" id="IPR013083">
    <property type="entry name" value="Znf_RING/FYVE/PHD"/>
</dbReference>
<keyword evidence="2 4" id="KW-0863">Zinc-finger</keyword>
<feature type="region of interest" description="Disordered" evidence="5">
    <location>
        <begin position="1"/>
        <end position="20"/>
    </location>
</feature>
<evidence type="ECO:0000256" key="3">
    <source>
        <dbReference type="ARBA" id="ARBA00022833"/>
    </source>
</evidence>